<proteinExistence type="predicted"/>
<evidence type="ECO:0000313" key="2">
    <source>
        <dbReference type="Proteomes" id="UP000823749"/>
    </source>
</evidence>
<comment type="caution">
    <text evidence="1">The sequence shown here is derived from an EMBL/GenBank/DDBJ whole genome shotgun (WGS) entry which is preliminary data.</text>
</comment>
<organism evidence="1 2">
    <name type="scientific">Rhododendron griersonianum</name>
    <dbReference type="NCBI Taxonomy" id="479676"/>
    <lineage>
        <taxon>Eukaryota</taxon>
        <taxon>Viridiplantae</taxon>
        <taxon>Streptophyta</taxon>
        <taxon>Embryophyta</taxon>
        <taxon>Tracheophyta</taxon>
        <taxon>Spermatophyta</taxon>
        <taxon>Magnoliopsida</taxon>
        <taxon>eudicotyledons</taxon>
        <taxon>Gunneridae</taxon>
        <taxon>Pentapetalae</taxon>
        <taxon>asterids</taxon>
        <taxon>Ericales</taxon>
        <taxon>Ericaceae</taxon>
        <taxon>Ericoideae</taxon>
        <taxon>Rhodoreae</taxon>
        <taxon>Rhododendron</taxon>
    </lineage>
</organism>
<dbReference type="PANTHER" id="PTHR16052">
    <property type="entry name" value="TBCC DOMAIN-CONTAINING PROTEIN 1"/>
    <property type="match status" value="1"/>
</dbReference>
<dbReference type="EMBL" id="JACTNZ010000012">
    <property type="protein sequence ID" value="KAG5521761.1"/>
    <property type="molecule type" value="Genomic_DNA"/>
</dbReference>
<dbReference type="InterPro" id="IPR039589">
    <property type="entry name" value="TBCC1"/>
</dbReference>
<dbReference type="Proteomes" id="UP000823749">
    <property type="component" value="Chromosome 12"/>
</dbReference>
<accession>A0AAV6HZ73</accession>
<sequence length="263" mass="29303">MEVLLLREEMALHQRSRINWLLYGDKNSAFFHATINQRRQRNQVIKLKSSMGDWIEDDEGINELIKDFFSNLFTYSGRRDFSETLLSLKQTLSHRVDSLTLSKALQIPPDHARLIVDTIAVVHYSDCDIEAGGGVDVCFLILFLYVQSYKRLLPRTHKDSAAMADMWPSTSSFELDFLCAPSAGALFEVSNSGVANRHHRDQCAASASSSLTTCSSAEALLDVSGARAFNVSVASTGWFCSGSSSGMRRERSFIIEEEDESVG</sequence>
<protein>
    <submittedName>
        <fullName evidence="1">Uncharacterized protein</fullName>
    </submittedName>
</protein>
<dbReference type="AlphaFoldDB" id="A0AAV6HZ73"/>
<name>A0AAV6HZ73_9ERIC</name>
<dbReference type="PANTHER" id="PTHR16052:SF0">
    <property type="entry name" value="TBCC DOMAIN-CONTAINING PROTEIN 1"/>
    <property type="match status" value="1"/>
</dbReference>
<reference evidence="1" key="1">
    <citation type="submission" date="2020-08" db="EMBL/GenBank/DDBJ databases">
        <title>Plant Genome Project.</title>
        <authorList>
            <person name="Zhang R.-G."/>
        </authorList>
    </citation>
    <scope>NUCLEOTIDE SEQUENCE</scope>
    <source>
        <strain evidence="1">WSP0</strain>
        <tissue evidence="1">Leaf</tissue>
    </source>
</reference>
<evidence type="ECO:0000313" key="1">
    <source>
        <dbReference type="EMBL" id="KAG5521761.1"/>
    </source>
</evidence>
<gene>
    <name evidence="1" type="ORF">RHGRI_034099</name>
</gene>
<keyword evidence="2" id="KW-1185">Reference proteome</keyword>